<dbReference type="PRINTS" id="PR00038">
    <property type="entry name" value="HTHLUXR"/>
</dbReference>
<dbReference type="RefSeq" id="WP_184992795.1">
    <property type="nucleotide sequence ID" value="NZ_BOMK01000002.1"/>
</dbReference>
<dbReference type="PANTHER" id="PTHR43214">
    <property type="entry name" value="TWO-COMPONENT RESPONSE REGULATOR"/>
    <property type="match status" value="1"/>
</dbReference>
<reference evidence="6 7" key="1">
    <citation type="submission" date="2020-08" db="EMBL/GenBank/DDBJ databases">
        <title>Sequencing the genomes of 1000 actinobacteria strains.</title>
        <authorList>
            <person name="Klenk H.-P."/>
        </authorList>
    </citation>
    <scope>NUCLEOTIDE SEQUENCE [LARGE SCALE GENOMIC DNA]</scope>
    <source>
        <strain evidence="6 7">DSM 43149</strain>
    </source>
</reference>
<sequence length="228" mass="24918">MTDRPGATRRKVRVVLADDHTLFREGLRELLETDPDCSVVGEAGNSDDALALVERLRPDVLLLDVEMPGPGAAAVIDRLARSRSTTRVIIVTMHENPAIVHDLLERGANAFLVKTIAGEELIAAVHSVNRGRDNVLLSVSRDTMDRLDGSRGRIEPAQQPLTARELDVLRLVAKAFSNGQVAARLGITESTVKRHLTNVYAKLQAVSRVDAIRKAVGAKLLSEDDRLR</sequence>
<dbReference type="GO" id="GO:0006355">
    <property type="term" value="P:regulation of DNA-templated transcription"/>
    <property type="evidence" value="ECO:0007669"/>
    <property type="project" value="InterPro"/>
</dbReference>
<evidence type="ECO:0000256" key="1">
    <source>
        <dbReference type="ARBA" id="ARBA00022553"/>
    </source>
</evidence>
<evidence type="ECO:0000313" key="6">
    <source>
        <dbReference type="EMBL" id="MBB4762002.1"/>
    </source>
</evidence>
<keyword evidence="7" id="KW-1185">Reference proteome</keyword>
<dbReference type="SMART" id="SM00421">
    <property type="entry name" value="HTH_LUXR"/>
    <property type="match status" value="1"/>
</dbReference>
<dbReference type="PROSITE" id="PS50110">
    <property type="entry name" value="RESPONSE_REGULATORY"/>
    <property type="match status" value="1"/>
</dbReference>
<feature type="domain" description="Response regulatory" evidence="5">
    <location>
        <begin position="13"/>
        <end position="129"/>
    </location>
</feature>
<dbReference type="InterPro" id="IPR001789">
    <property type="entry name" value="Sig_transdc_resp-reg_receiver"/>
</dbReference>
<dbReference type="PANTHER" id="PTHR43214:SF42">
    <property type="entry name" value="TRANSCRIPTIONAL REGULATORY PROTEIN DESR"/>
    <property type="match status" value="1"/>
</dbReference>
<dbReference type="EMBL" id="JACHNH010000001">
    <property type="protein sequence ID" value="MBB4762002.1"/>
    <property type="molecule type" value="Genomic_DNA"/>
</dbReference>
<feature type="domain" description="HTH luxR-type" evidence="4">
    <location>
        <begin position="154"/>
        <end position="219"/>
    </location>
</feature>
<keyword evidence="1 3" id="KW-0597">Phosphoprotein</keyword>
<protein>
    <submittedName>
        <fullName evidence="6">DNA-binding NarL/FixJ family response regulator</fullName>
    </submittedName>
</protein>
<dbReference type="InterPro" id="IPR016032">
    <property type="entry name" value="Sig_transdc_resp-reg_C-effctor"/>
</dbReference>
<organism evidence="6 7">
    <name type="scientific">Actinoplanes digitatis</name>
    <dbReference type="NCBI Taxonomy" id="1868"/>
    <lineage>
        <taxon>Bacteria</taxon>
        <taxon>Bacillati</taxon>
        <taxon>Actinomycetota</taxon>
        <taxon>Actinomycetes</taxon>
        <taxon>Micromonosporales</taxon>
        <taxon>Micromonosporaceae</taxon>
        <taxon>Actinoplanes</taxon>
    </lineage>
</organism>
<dbReference type="CDD" id="cd06170">
    <property type="entry name" value="LuxR_C_like"/>
    <property type="match status" value="1"/>
</dbReference>
<dbReference type="GO" id="GO:0003677">
    <property type="term" value="F:DNA binding"/>
    <property type="evidence" value="ECO:0007669"/>
    <property type="project" value="UniProtKB-KW"/>
</dbReference>
<keyword evidence="2 6" id="KW-0238">DNA-binding</keyword>
<dbReference type="SMART" id="SM00448">
    <property type="entry name" value="REC"/>
    <property type="match status" value="1"/>
</dbReference>
<accession>A0A7W7HWC9</accession>
<dbReference type="SUPFAM" id="SSF52172">
    <property type="entry name" value="CheY-like"/>
    <property type="match status" value="1"/>
</dbReference>
<dbReference type="CDD" id="cd17535">
    <property type="entry name" value="REC_NarL-like"/>
    <property type="match status" value="1"/>
</dbReference>
<dbReference type="Pfam" id="PF00196">
    <property type="entry name" value="GerE"/>
    <property type="match status" value="1"/>
</dbReference>
<dbReference type="SUPFAM" id="SSF46894">
    <property type="entry name" value="C-terminal effector domain of the bipartite response regulators"/>
    <property type="match status" value="1"/>
</dbReference>
<evidence type="ECO:0000256" key="3">
    <source>
        <dbReference type="PROSITE-ProRule" id="PRU00169"/>
    </source>
</evidence>
<dbReference type="InterPro" id="IPR011006">
    <property type="entry name" value="CheY-like_superfamily"/>
</dbReference>
<dbReference type="Proteomes" id="UP000578112">
    <property type="component" value="Unassembled WGS sequence"/>
</dbReference>
<dbReference type="InterPro" id="IPR000792">
    <property type="entry name" value="Tscrpt_reg_LuxR_C"/>
</dbReference>
<dbReference type="GO" id="GO:0000160">
    <property type="term" value="P:phosphorelay signal transduction system"/>
    <property type="evidence" value="ECO:0007669"/>
    <property type="project" value="InterPro"/>
</dbReference>
<evidence type="ECO:0000259" key="5">
    <source>
        <dbReference type="PROSITE" id="PS50110"/>
    </source>
</evidence>
<dbReference type="InterPro" id="IPR058245">
    <property type="entry name" value="NreC/VraR/RcsB-like_REC"/>
</dbReference>
<evidence type="ECO:0000313" key="7">
    <source>
        <dbReference type="Proteomes" id="UP000578112"/>
    </source>
</evidence>
<gene>
    <name evidence="6" type="ORF">BJ971_002558</name>
</gene>
<dbReference type="PROSITE" id="PS50043">
    <property type="entry name" value="HTH_LUXR_2"/>
    <property type="match status" value="1"/>
</dbReference>
<proteinExistence type="predicted"/>
<comment type="caution">
    <text evidence="6">The sequence shown here is derived from an EMBL/GenBank/DDBJ whole genome shotgun (WGS) entry which is preliminary data.</text>
</comment>
<dbReference type="AlphaFoldDB" id="A0A7W7HWC9"/>
<dbReference type="Pfam" id="PF00072">
    <property type="entry name" value="Response_reg"/>
    <property type="match status" value="1"/>
</dbReference>
<feature type="modified residue" description="4-aspartylphosphate" evidence="3">
    <location>
        <position position="64"/>
    </location>
</feature>
<evidence type="ECO:0000259" key="4">
    <source>
        <dbReference type="PROSITE" id="PS50043"/>
    </source>
</evidence>
<dbReference type="Gene3D" id="3.40.50.2300">
    <property type="match status" value="1"/>
</dbReference>
<dbReference type="InterPro" id="IPR039420">
    <property type="entry name" value="WalR-like"/>
</dbReference>
<evidence type="ECO:0000256" key="2">
    <source>
        <dbReference type="ARBA" id="ARBA00023125"/>
    </source>
</evidence>
<name>A0A7W7HWC9_9ACTN</name>